<dbReference type="Proteomes" id="UP000004995">
    <property type="component" value="Unassembled WGS sequence"/>
</dbReference>
<keyword evidence="2" id="KW-1185">Reference proteome</keyword>
<name>K3YF07_SETIT</name>
<dbReference type="OMA" id="KSAYVLR"/>
<dbReference type="EnsemblPlants" id="KQK99708">
    <property type="protein sequence ID" value="KQK99708"/>
    <property type="gene ID" value="SETIT_012824mg"/>
</dbReference>
<accession>K3YF07</accession>
<dbReference type="InParanoid" id="K3YF07"/>
<dbReference type="EMBL" id="AGNK02004567">
    <property type="status" value="NOT_ANNOTATED_CDS"/>
    <property type="molecule type" value="Genomic_DNA"/>
</dbReference>
<dbReference type="AlphaFoldDB" id="K3YF07"/>
<reference evidence="2" key="1">
    <citation type="journal article" date="2012" name="Nat. Biotechnol.">
        <title>Reference genome sequence of the model plant Setaria.</title>
        <authorList>
            <person name="Bennetzen J.L."/>
            <person name="Schmutz J."/>
            <person name="Wang H."/>
            <person name="Percifield R."/>
            <person name="Hawkins J."/>
            <person name="Pontaroli A.C."/>
            <person name="Estep M."/>
            <person name="Feng L."/>
            <person name="Vaughn J.N."/>
            <person name="Grimwood J."/>
            <person name="Jenkins J."/>
            <person name="Barry K."/>
            <person name="Lindquist E."/>
            <person name="Hellsten U."/>
            <person name="Deshpande S."/>
            <person name="Wang X."/>
            <person name="Wu X."/>
            <person name="Mitros T."/>
            <person name="Triplett J."/>
            <person name="Yang X."/>
            <person name="Ye C.Y."/>
            <person name="Mauro-Herrera M."/>
            <person name="Wang L."/>
            <person name="Li P."/>
            <person name="Sharma M."/>
            <person name="Sharma R."/>
            <person name="Ronald P.C."/>
            <person name="Panaud O."/>
            <person name="Kellogg E.A."/>
            <person name="Brutnell T.P."/>
            <person name="Doust A.N."/>
            <person name="Tuskan G.A."/>
            <person name="Rokhsar D."/>
            <person name="Devos K.M."/>
        </authorList>
    </citation>
    <scope>NUCLEOTIDE SEQUENCE [LARGE SCALE GENOMIC DNA]</scope>
    <source>
        <strain evidence="2">cv. Yugu1</strain>
    </source>
</reference>
<dbReference type="Gramene" id="KQK99708">
    <property type="protein sequence ID" value="KQK99708"/>
    <property type="gene ID" value="SETIT_012824mg"/>
</dbReference>
<organism evidence="1 2">
    <name type="scientific">Setaria italica</name>
    <name type="common">Foxtail millet</name>
    <name type="synonym">Panicum italicum</name>
    <dbReference type="NCBI Taxonomy" id="4555"/>
    <lineage>
        <taxon>Eukaryota</taxon>
        <taxon>Viridiplantae</taxon>
        <taxon>Streptophyta</taxon>
        <taxon>Embryophyta</taxon>
        <taxon>Tracheophyta</taxon>
        <taxon>Spermatophyta</taxon>
        <taxon>Magnoliopsida</taxon>
        <taxon>Liliopsida</taxon>
        <taxon>Poales</taxon>
        <taxon>Poaceae</taxon>
        <taxon>PACMAD clade</taxon>
        <taxon>Panicoideae</taxon>
        <taxon>Panicodae</taxon>
        <taxon>Paniceae</taxon>
        <taxon>Cenchrinae</taxon>
        <taxon>Setaria</taxon>
    </lineage>
</organism>
<evidence type="ECO:0000313" key="2">
    <source>
        <dbReference type="Proteomes" id="UP000004995"/>
    </source>
</evidence>
<reference evidence="1" key="2">
    <citation type="submission" date="2018-08" db="UniProtKB">
        <authorList>
            <consortium name="EnsemblPlants"/>
        </authorList>
    </citation>
    <scope>IDENTIFICATION</scope>
    <source>
        <strain evidence="1">Yugu1</strain>
    </source>
</reference>
<proteinExistence type="predicted"/>
<protein>
    <submittedName>
        <fullName evidence="1">Uncharacterized protein</fullName>
    </submittedName>
</protein>
<dbReference type="HOGENOM" id="CLU_2836062_0_0_1"/>
<sequence length="66" mass="7983">MRQVTYGLLQRKSAYVLRSTIKHLRLPLLFRMVLKLAKQFHMSTFMSSRGRKGISRKMMKYMMRLM</sequence>
<evidence type="ECO:0000313" key="1">
    <source>
        <dbReference type="EnsemblPlants" id="KQK99708"/>
    </source>
</evidence>